<comment type="caution">
    <text evidence="1">The sequence shown here is derived from an EMBL/GenBank/DDBJ whole genome shotgun (WGS) entry which is preliminary data.</text>
</comment>
<proteinExistence type="predicted"/>
<name>V6HXD9_9LEPT</name>
<reference evidence="1 2" key="1">
    <citation type="submission" date="2013-05" db="EMBL/GenBank/DDBJ databases">
        <authorList>
            <person name="Harkins D.M."/>
            <person name="Durkin A.S."/>
            <person name="Brinkac L.M."/>
            <person name="Haft D.H."/>
            <person name="Selengut J.D."/>
            <person name="Sanka R."/>
            <person name="DePew J."/>
            <person name="Purushe J."/>
            <person name="Hartskeerl R.A."/>
            <person name="Ahmed A."/>
            <person name="van der Linden H."/>
            <person name="Goris M.G.A."/>
            <person name="Vinetz J.M."/>
            <person name="Sutton G.G."/>
            <person name="Nierman W.C."/>
            <person name="Fouts D.E."/>
        </authorList>
    </citation>
    <scope>NUCLEOTIDE SEQUENCE [LARGE SCALE GENOMIC DNA]</scope>
    <source>
        <strain evidence="1 2">10</strain>
    </source>
</reference>
<dbReference type="AlphaFoldDB" id="V6HXD9"/>
<evidence type="ECO:0000313" key="2">
    <source>
        <dbReference type="Proteomes" id="UP000018719"/>
    </source>
</evidence>
<dbReference type="STRING" id="1049790.LEP1GSC047_3982"/>
<organism evidence="1 2">
    <name type="scientific">Leptospira inadai serovar Lyme str. 10</name>
    <dbReference type="NCBI Taxonomy" id="1049790"/>
    <lineage>
        <taxon>Bacteria</taxon>
        <taxon>Pseudomonadati</taxon>
        <taxon>Spirochaetota</taxon>
        <taxon>Spirochaetia</taxon>
        <taxon>Leptospirales</taxon>
        <taxon>Leptospiraceae</taxon>
        <taxon>Leptospira</taxon>
    </lineage>
</organism>
<dbReference type="Proteomes" id="UP000018719">
    <property type="component" value="Unassembled WGS sequence"/>
</dbReference>
<evidence type="ECO:0000313" key="1">
    <source>
        <dbReference type="EMBL" id="EQA37669.1"/>
    </source>
</evidence>
<dbReference type="EMBL" id="AHMM02000015">
    <property type="protein sequence ID" value="EQA37669.1"/>
    <property type="molecule type" value="Genomic_DNA"/>
</dbReference>
<protein>
    <submittedName>
        <fullName evidence="1">Uncharacterized protein</fullName>
    </submittedName>
</protein>
<accession>V6HXD9</accession>
<gene>
    <name evidence="1" type="ORF">LEP1GSC047_3982</name>
</gene>
<sequence>MKFRKEFLQDCARKKYLKQFPILDAYMIRFLRLRIVGRKTIPQRKFKTVRLKGRNF</sequence>